<dbReference type="AlphaFoldDB" id="A0AAJ1IHM2"/>
<evidence type="ECO:0008006" key="3">
    <source>
        <dbReference type="Google" id="ProtNLM"/>
    </source>
</evidence>
<evidence type="ECO:0000313" key="1">
    <source>
        <dbReference type="EMBL" id="MDC7228117.1"/>
    </source>
</evidence>
<dbReference type="EMBL" id="JAQQAL010000040">
    <property type="protein sequence ID" value="MDC7228117.1"/>
    <property type="molecule type" value="Genomic_DNA"/>
</dbReference>
<protein>
    <recommendedName>
        <fullName evidence="3">WGR domain-containing protein</fullName>
    </recommendedName>
</protein>
<sequence>MMITFYKAKHDGSLRYYSVNDRQSHLFSKYSFSVIYGIDQGAGRERVFTFRTRREMDAKLREIFNERVQKGYKVLYSYAKKPKYKTMFKEVGQRHA</sequence>
<accession>A0AAJ1IHM2</accession>
<proteinExistence type="predicted"/>
<name>A0AAJ1IHM2_9SPIO</name>
<organism evidence="1 2">
    <name type="scientific">Candidatus Thalassospirochaeta sargassi</name>
    <dbReference type="NCBI Taxonomy" id="3119039"/>
    <lineage>
        <taxon>Bacteria</taxon>
        <taxon>Pseudomonadati</taxon>
        <taxon>Spirochaetota</taxon>
        <taxon>Spirochaetia</taxon>
        <taxon>Spirochaetales</taxon>
        <taxon>Spirochaetaceae</taxon>
        <taxon>Candidatus Thalassospirochaeta</taxon>
    </lineage>
</organism>
<dbReference type="Proteomes" id="UP001221217">
    <property type="component" value="Unassembled WGS sequence"/>
</dbReference>
<comment type="caution">
    <text evidence="1">The sequence shown here is derived from an EMBL/GenBank/DDBJ whole genome shotgun (WGS) entry which is preliminary data.</text>
</comment>
<reference evidence="1 2" key="1">
    <citation type="submission" date="2022-12" db="EMBL/GenBank/DDBJ databases">
        <title>Metagenome assembled genome from gulf of manar.</title>
        <authorList>
            <person name="Kohli P."/>
            <person name="Pk S."/>
            <person name="Venkata Ramana C."/>
            <person name="Sasikala C."/>
        </authorList>
    </citation>
    <scope>NUCLEOTIDE SEQUENCE [LARGE SCALE GENOMIC DNA]</scope>
    <source>
        <strain evidence="1">JB008</strain>
    </source>
</reference>
<evidence type="ECO:0000313" key="2">
    <source>
        <dbReference type="Proteomes" id="UP001221217"/>
    </source>
</evidence>
<gene>
    <name evidence="1" type="ORF">PQJ61_15240</name>
</gene>